<dbReference type="InterPro" id="IPR000120">
    <property type="entry name" value="Amidase"/>
</dbReference>
<evidence type="ECO:0000259" key="1">
    <source>
        <dbReference type="Pfam" id="PF01425"/>
    </source>
</evidence>
<accession>A0A7X4VY91</accession>
<protein>
    <submittedName>
        <fullName evidence="2">Amidase</fullName>
        <ecNumber evidence="2">3.5.1.4</ecNumber>
    </submittedName>
</protein>
<dbReference type="Pfam" id="PF01425">
    <property type="entry name" value="Amidase"/>
    <property type="match status" value="1"/>
</dbReference>
<dbReference type="Gene3D" id="3.90.1300.10">
    <property type="entry name" value="Amidase signature (AS) domain"/>
    <property type="match status" value="1"/>
</dbReference>
<name>A0A7X4VY91_9GAMM</name>
<keyword evidence="2" id="KW-0378">Hydrolase</keyword>
<dbReference type="InterPro" id="IPR036928">
    <property type="entry name" value="AS_sf"/>
</dbReference>
<dbReference type="AlphaFoldDB" id="A0A7X4VY91"/>
<dbReference type="SUPFAM" id="SSF75304">
    <property type="entry name" value="Amidase signature (AS) enzymes"/>
    <property type="match status" value="1"/>
</dbReference>
<dbReference type="InterPro" id="IPR023631">
    <property type="entry name" value="Amidase_dom"/>
</dbReference>
<sequence>MAECLAWTATELLAAYRDKRLSPSEYVEALIAHIARWEPQLNALYAYAPEALREAARASSVRWAKGEPRGALDGVPVTIKELIATKGTPIPHGTLAGEHPPATEDAPPTARLAEDGALLIAKTTCPDYGMLSSGRSSFHGLTRNPWDLSCNPGGSSSGAAAAAGAGYGPLHVGTDIGGSIRLPAAWCGVVGFKPTLGRVPIDPYYVGRCAGPMTRSVADAALMMGSLSRTDRRDAMRLPPESIDWQSLEQPMRGLRIGVMLEAGCGLGLNDEIATCVEAAANHFEAAGATLVPLAPVMTRTMLDGLDRFWRARQWSELEALPPEERSKVLPEILAWADDGARLSGTEVVQGFEQTLAMRRATEGVFAEVDAVLSPTTPMIAFPAEWPSPTNDPQRPFEHIVYTVPWNMGEQPAISLNGGFSRDGMPLGVQLIAARFNDALVLRLAHALERWVGPVTQWPAPPA</sequence>
<dbReference type="RefSeq" id="WP_161422181.1">
    <property type="nucleotide sequence ID" value="NZ_JARWMY010000002.1"/>
</dbReference>
<dbReference type="EMBL" id="WUTS01000001">
    <property type="protein sequence ID" value="NAW11348.1"/>
    <property type="molecule type" value="Genomic_DNA"/>
</dbReference>
<keyword evidence="3" id="KW-1185">Reference proteome</keyword>
<feature type="domain" description="Amidase" evidence="1">
    <location>
        <begin position="25"/>
        <end position="442"/>
    </location>
</feature>
<gene>
    <name evidence="2" type="ORF">GRB80_00600</name>
</gene>
<dbReference type="EC" id="3.5.1.4" evidence="2"/>
<evidence type="ECO:0000313" key="2">
    <source>
        <dbReference type="EMBL" id="NAW11348.1"/>
    </source>
</evidence>
<organism evidence="2 3">
    <name type="scientific">Halomonas icarae</name>
    <dbReference type="NCBI Taxonomy" id="2691040"/>
    <lineage>
        <taxon>Bacteria</taxon>
        <taxon>Pseudomonadati</taxon>
        <taxon>Pseudomonadota</taxon>
        <taxon>Gammaproteobacteria</taxon>
        <taxon>Oceanospirillales</taxon>
        <taxon>Halomonadaceae</taxon>
        <taxon>Halomonas</taxon>
    </lineage>
</organism>
<comment type="caution">
    <text evidence="2">The sequence shown here is derived from an EMBL/GenBank/DDBJ whole genome shotgun (WGS) entry which is preliminary data.</text>
</comment>
<reference evidence="2 3" key="1">
    <citation type="submission" date="2019-12" db="EMBL/GenBank/DDBJ databases">
        <title>Draft genome sequencing of Halomonas icarensis D1-1.</title>
        <authorList>
            <person name="Pandiyan K."/>
            <person name="Kushwaha P."/>
            <person name="Gowdham M."/>
            <person name="Chakdar H."/>
            <person name="Singh A."/>
            <person name="Kumar M."/>
            <person name="Saxena A.K."/>
        </authorList>
    </citation>
    <scope>NUCLEOTIDE SEQUENCE [LARGE SCALE GENOMIC DNA]</scope>
    <source>
        <strain evidence="2 3">D1-1</strain>
    </source>
</reference>
<dbReference type="GO" id="GO:0004040">
    <property type="term" value="F:amidase activity"/>
    <property type="evidence" value="ECO:0007669"/>
    <property type="project" value="UniProtKB-EC"/>
</dbReference>
<proteinExistence type="predicted"/>
<evidence type="ECO:0000313" key="3">
    <source>
        <dbReference type="Proteomes" id="UP000448235"/>
    </source>
</evidence>
<dbReference type="PANTHER" id="PTHR11895:SF173">
    <property type="entry name" value="GLUTAMYL-TRNA AMIDOTRANSFERASE SUBUNIT A"/>
    <property type="match status" value="1"/>
</dbReference>
<dbReference type="NCBIfam" id="NF005450">
    <property type="entry name" value="PRK07042.1"/>
    <property type="match status" value="1"/>
</dbReference>
<dbReference type="PANTHER" id="PTHR11895">
    <property type="entry name" value="TRANSAMIDASE"/>
    <property type="match status" value="1"/>
</dbReference>
<dbReference type="Proteomes" id="UP000448235">
    <property type="component" value="Unassembled WGS sequence"/>
</dbReference>